<sequence length="155" mass="16245">MAHSVTEEALSGLAYVMLATGGASPCPPDLGDTVPEPGRRIPKEMLRKTENAFRGPSACTQTPSPGSPCEGAAHLPTGSVYRVRVTRPYAGPSPSCKTAPASGPRDVLGNVTQRAPQDRCGLLTLRWGQQRCRGRPWGTLGEAPGHGCKQLPSSS</sequence>
<evidence type="ECO:0000256" key="1">
    <source>
        <dbReference type="SAM" id="MobiDB-lite"/>
    </source>
</evidence>
<feature type="region of interest" description="Disordered" evidence="1">
    <location>
        <begin position="91"/>
        <end position="111"/>
    </location>
</feature>
<feature type="region of interest" description="Disordered" evidence="1">
    <location>
        <begin position="134"/>
        <end position="155"/>
    </location>
</feature>
<feature type="region of interest" description="Disordered" evidence="1">
    <location>
        <begin position="51"/>
        <end position="73"/>
    </location>
</feature>
<keyword evidence="3" id="KW-1185">Reference proteome</keyword>
<organism evidence="2 3">
    <name type="scientific">Rousettus aegyptiacus</name>
    <name type="common">Egyptian fruit bat</name>
    <name type="synonym">Pteropus aegyptiacus</name>
    <dbReference type="NCBI Taxonomy" id="9407"/>
    <lineage>
        <taxon>Eukaryota</taxon>
        <taxon>Metazoa</taxon>
        <taxon>Chordata</taxon>
        <taxon>Craniata</taxon>
        <taxon>Vertebrata</taxon>
        <taxon>Euteleostomi</taxon>
        <taxon>Mammalia</taxon>
        <taxon>Eutheria</taxon>
        <taxon>Laurasiatheria</taxon>
        <taxon>Chiroptera</taxon>
        <taxon>Yinpterochiroptera</taxon>
        <taxon>Pteropodoidea</taxon>
        <taxon>Pteropodidae</taxon>
        <taxon>Rousettinae</taxon>
        <taxon>Rousettus</taxon>
    </lineage>
</organism>
<gene>
    <name evidence="2" type="ORF">HJG63_012182</name>
</gene>
<dbReference type="EMBL" id="JACASE010000008">
    <property type="protein sequence ID" value="KAF6440943.1"/>
    <property type="molecule type" value="Genomic_DNA"/>
</dbReference>
<comment type="caution">
    <text evidence="2">The sequence shown here is derived from an EMBL/GenBank/DDBJ whole genome shotgun (WGS) entry which is preliminary data.</text>
</comment>
<dbReference type="Proteomes" id="UP000593571">
    <property type="component" value="Unassembled WGS sequence"/>
</dbReference>
<proteinExistence type="predicted"/>
<accession>A0A7J8EZU2</accession>
<evidence type="ECO:0000313" key="3">
    <source>
        <dbReference type="Proteomes" id="UP000593571"/>
    </source>
</evidence>
<evidence type="ECO:0000313" key="2">
    <source>
        <dbReference type="EMBL" id="KAF6440943.1"/>
    </source>
</evidence>
<name>A0A7J8EZU2_ROUAE</name>
<protein>
    <submittedName>
        <fullName evidence="2">Uncharacterized protein</fullName>
    </submittedName>
</protein>
<reference evidence="2 3" key="1">
    <citation type="journal article" date="2020" name="Nature">
        <title>Six reference-quality genomes reveal evolution of bat adaptations.</title>
        <authorList>
            <person name="Jebb D."/>
            <person name="Huang Z."/>
            <person name="Pippel M."/>
            <person name="Hughes G.M."/>
            <person name="Lavrichenko K."/>
            <person name="Devanna P."/>
            <person name="Winkler S."/>
            <person name="Jermiin L.S."/>
            <person name="Skirmuntt E.C."/>
            <person name="Katzourakis A."/>
            <person name="Burkitt-Gray L."/>
            <person name="Ray D.A."/>
            <person name="Sullivan K.A.M."/>
            <person name="Roscito J.G."/>
            <person name="Kirilenko B.M."/>
            <person name="Davalos L.M."/>
            <person name="Corthals A.P."/>
            <person name="Power M.L."/>
            <person name="Jones G."/>
            <person name="Ransome R.D."/>
            <person name="Dechmann D.K.N."/>
            <person name="Locatelli A.G."/>
            <person name="Puechmaille S.J."/>
            <person name="Fedrigo O."/>
            <person name="Jarvis E.D."/>
            <person name="Hiller M."/>
            <person name="Vernes S.C."/>
            <person name="Myers E.W."/>
            <person name="Teeling E.C."/>
        </authorList>
    </citation>
    <scope>NUCLEOTIDE SEQUENCE [LARGE SCALE GENOMIC DNA]</scope>
    <source>
        <strain evidence="2">MRouAeg1</strain>
        <tissue evidence="2">Muscle</tissue>
    </source>
</reference>
<dbReference type="AlphaFoldDB" id="A0A7J8EZU2"/>